<sequence length="115" mass="12181">MLVVVSFDNLKFGNSDDSTFGVDISSRLPVDCKSIELLTFVPPMRDSPKSIFIIADRCLTPHCARLLQERIRAPPDSCMILSSAHSKVVVGIGSGEGEGVEMVGESDGVKGVGSG</sequence>
<gene>
    <name evidence="1" type="ORF">Tci_059484</name>
</gene>
<proteinExistence type="predicted"/>
<reference evidence="1" key="1">
    <citation type="journal article" date="2019" name="Sci. Rep.">
        <title>Draft genome of Tanacetum cinerariifolium, the natural source of mosquito coil.</title>
        <authorList>
            <person name="Yamashiro T."/>
            <person name="Shiraishi A."/>
            <person name="Satake H."/>
            <person name="Nakayama K."/>
        </authorList>
    </citation>
    <scope>NUCLEOTIDE SEQUENCE</scope>
</reference>
<comment type="caution">
    <text evidence="1">The sequence shown here is derived from an EMBL/GenBank/DDBJ whole genome shotgun (WGS) entry which is preliminary data.</text>
</comment>
<dbReference type="AlphaFoldDB" id="A0A6L2NMX5"/>
<protein>
    <submittedName>
        <fullName evidence="1">Uncharacterized protein</fullName>
    </submittedName>
</protein>
<name>A0A6L2NMX5_TANCI</name>
<accession>A0A6L2NMX5</accession>
<evidence type="ECO:0000313" key="1">
    <source>
        <dbReference type="EMBL" id="GEU87506.1"/>
    </source>
</evidence>
<organism evidence="1">
    <name type="scientific">Tanacetum cinerariifolium</name>
    <name type="common">Dalmatian daisy</name>
    <name type="synonym">Chrysanthemum cinerariifolium</name>
    <dbReference type="NCBI Taxonomy" id="118510"/>
    <lineage>
        <taxon>Eukaryota</taxon>
        <taxon>Viridiplantae</taxon>
        <taxon>Streptophyta</taxon>
        <taxon>Embryophyta</taxon>
        <taxon>Tracheophyta</taxon>
        <taxon>Spermatophyta</taxon>
        <taxon>Magnoliopsida</taxon>
        <taxon>eudicotyledons</taxon>
        <taxon>Gunneridae</taxon>
        <taxon>Pentapetalae</taxon>
        <taxon>asterids</taxon>
        <taxon>campanulids</taxon>
        <taxon>Asterales</taxon>
        <taxon>Asteraceae</taxon>
        <taxon>Asteroideae</taxon>
        <taxon>Anthemideae</taxon>
        <taxon>Anthemidinae</taxon>
        <taxon>Tanacetum</taxon>
    </lineage>
</organism>
<dbReference type="EMBL" id="BKCJ010009553">
    <property type="protein sequence ID" value="GEU87506.1"/>
    <property type="molecule type" value="Genomic_DNA"/>
</dbReference>